<comment type="caution">
    <text evidence="1">The sequence shown here is derived from an EMBL/GenBank/DDBJ whole genome shotgun (WGS) entry which is preliminary data.</text>
</comment>
<evidence type="ECO:0000313" key="2">
    <source>
        <dbReference type="Proteomes" id="UP000233343"/>
    </source>
</evidence>
<reference evidence="1 2" key="1">
    <citation type="journal article" date="2010" name="Int. J. Syst. Evol. Microbiol.">
        <title>Bacillus horneckiae sp. nov., isolated from a spacecraft-assembly clean room.</title>
        <authorList>
            <person name="Vaishampayan P."/>
            <person name="Probst A."/>
            <person name="Krishnamurthi S."/>
            <person name="Ghosh S."/>
            <person name="Osman S."/>
            <person name="McDowall A."/>
            <person name="Ruckmani A."/>
            <person name="Mayilraj S."/>
            <person name="Venkateswaran K."/>
        </authorList>
    </citation>
    <scope>NUCLEOTIDE SEQUENCE [LARGE SCALE GENOMIC DNA]</scope>
    <source>
        <strain evidence="2">1PO1SC</strain>
    </source>
</reference>
<sequence length="92" mass="9986">MSTEIKMIKGDVDAALSKLQSSTSALQASLPSSISGNNVLDTVNKLNEINQAFVQVAEAYKALLQQNQESTKKSVEFMAEADKHLSSIMKIQ</sequence>
<dbReference type="RefSeq" id="WP_066193080.1">
    <property type="nucleotide sequence ID" value="NZ_JARMMB010000004.1"/>
</dbReference>
<accession>A0A2N0ZCE1</accession>
<gene>
    <name evidence="1" type="ORF">CWS20_20125</name>
</gene>
<proteinExistence type="predicted"/>
<protein>
    <submittedName>
        <fullName evidence="1">Uncharacterized protein</fullName>
    </submittedName>
</protein>
<dbReference type="EMBL" id="PISD01000049">
    <property type="protein sequence ID" value="PKG27159.1"/>
    <property type="molecule type" value="Genomic_DNA"/>
</dbReference>
<keyword evidence="2" id="KW-1185">Reference proteome</keyword>
<dbReference type="AlphaFoldDB" id="A0A2N0ZCE1"/>
<evidence type="ECO:0000313" key="1">
    <source>
        <dbReference type="EMBL" id="PKG27159.1"/>
    </source>
</evidence>
<dbReference type="Pfam" id="PF17279">
    <property type="entry name" value="DUF5344"/>
    <property type="match status" value="1"/>
</dbReference>
<organism evidence="1 2">
    <name type="scientific">Cytobacillus horneckiae</name>
    <dbReference type="NCBI Taxonomy" id="549687"/>
    <lineage>
        <taxon>Bacteria</taxon>
        <taxon>Bacillati</taxon>
        <taxon>Bacillota</taxon>
        <taxon>Bacilli</taxon>
        <taxon>Bacillales</taxon>
        <taxon>Bacillaceae</taxon>
        <taxon>Cytobacillus</taxon>
    </lineage>
</organism>
<name>A0A2N0ZCE1_9BACI</name>
<dbReference type="Proteomes" id="UP000233343">
    <property type="component" value="Unassembled WGS sequence"/>
</dbReference>
<dbReference type="InterPro" id="IPR046318">
    <property type="entry name" value="DUF5344"/>
</dbReference>